<evidence type="ECO:0000313" key="3">
    <source>
        <dbReference type="EMBL" id="QBI01484.1"/>
    </source>
</evidence>
<feature type="transmembrane region" description="Helical" evidence="1">
    <location>
        <begin position="230"/>
        <end position="248"/>
    </location>
</feature>
<feature type="transmembrane region" description="Helical" evidence="1">
    <location>
        <begin position="376"/>
        <end position="394"/>
    </location>
</feature>
<feature type="transmembrane region" description="Helical" evidence="1">
    <location>
        <begin position="150"/>
        <end position="175"/>
    </location>
</feature>
<sequence>MQRALSFDHLPPLALPMRFLMSVPLFAALAAGLLAWHGEAALVTRWSPLTLALTHLLTLGCLSMAMIGALLQILPVMAGIAVPGGSRTANTMHGALCAGTLLLAAAFLVGHALLFAGALACLGVAFFLLLGCCTIGLWQQFPGGADASLAAIRLALGALVVTVVLGLWMGAALAWPRALPPPLSLPLLADLHAAWGLLGWVALLIVGVAFQVVPMFLVTEPYPRWISGGYTTMLFLLLVASSLSAGIAGPFRHAALLLLGAGYVAFAWVTLRLLARRKRPRADAATLFWRTAMLALPAALARGLLPADPALDVACGVLLVVGFALSTINGMTYKIVPFLSWYHLRHAHGMGLSGGAPASVPPVHRMLPDGAARGQYLLHAAALLALVAACAWPAQLARPAGALLCVSCLAWFANLAAALRAGRVPPAARGAVLDTAGAGR</sequence>
<dbReference type="Gene3D" id="1.20.210.10">
    <property type="entry name" value="Cytochrome c oxidase-like, subunit I domain"/>
    <property type="match status" value="1"/>
</dbReference>
<evidence type="ECO:0000313" key="5">
    <source>
        <dbReference type="Proteomes" id="UP000628442"/>
    </source>
</evidence>
<dbReference type="OrthoDB" id="5295665at2"/>
<dbReference type="EMBL" id="BMWV01000003">
    <property type="protein sequence ID" value="GGY35377.1"/>
    <property type="molecule type" value="Genomic_DNA"/>
</dbReference>
<evidence type="ECO:0000256" key="1">
    <source>
        <dbReference type="SAM" id="Phobius"/>
    </source>
</evidence>
<organism evidence="2 5">
    <name type="scientific">Pseudoduganella albidiflava</name>
    <dbReference type="NCBI Taxonomy" id="321983"/>
    <lineage>
        <taxon>Bacteria</taxon>
        <taxon>Pseudomonadati</taxon>
        <taxon>Pseudomonadota</taxon>
        <taxon>Betaproteobacteria</taxon>
        <taxon>Burkholderiales</taxon>
        <taxon>Oxalobacteraceae</taxon>
        <taxon>Telluria group</taxon>
        <taxon>Pseudoduganella</taxon>
    </lineage>
</organism>
<dbReference type="Proteomes" id="UP000628442">
    <property type="component" value="Unassembled WGS sequence"/>
</dbReference>
<dbReference type="EMBL" id="CP036401">
    <property type="protein sequence ID" value="QBI01484.1"/>
    <property type="molecule type" value="Genomic_DNA"/>
</dbReference>
<name>A0A411WXQ9_9BURK</name>
<feature type="transmembrane region" description="Helical" evidence="1">
    <location>
        <begin position="311"/>
        <end position="336"/>
    </location>
</feature>
<accession>A0A411WXQ9</accession>
<feature type="transmembrane region" description="Helical" evidence="1">
    <location>
        <begin position="56"/>
        <end position="80"/>
    </location>
</feature>
<feature type="transmembrane region" description="Helical" evidence="1">
    <location>
        <begin position="254"/>
        <end position="275"/>
    </location>
</feature>
<reference evidence="2" key="1">
    <citation type="journal article" date="2014" name="Int. J. Syst. Evol. Microbiol.">
        <title>Complete genome sequence of Corynebacterium casei LMG S-19264T (=DSM 44701T), isolated from a smear-ripened cheese.</title>
        <authorList>
            <consortium name="US DOE Joint Genome Institute (JGI-PGF)"/>
            <person name="Walter F."/>
            <person name="Albersmeier A."/>
            <person name="Kalinowski J."/>
            <person name="Ruckert C."/>
        </authorList>
    </citation>
    <scope>NUCLEOTIDE SEQUENCE</scope>
    <source>
        <strain evidence="2">KCTC 12343</strain>
    </source>
</reference>
<feature type="transmembrane region" description="Helical" evidence="1">
    <location>
        <begin position="287"/>
        <end position="305"/>
    </location>
</feature>
<evidence type="ECO:0000313" key="4">
    <source>
        <dbReference type="Proteomes" id="UP000292307"/>
    </source>
</evidence>
<reference evidence="3 4" key="2">
    <citation type="submission" date="2019-02" db="EMBL/GenBank/DDBJ databases">
        <title>Draft Genome Sequences of Six Type Strains of the Genus Massilia.</title>
        <authorList>
            <person name="Miess H."/>
            <person name="Frediansyhah A."/>
            <person name="Gross H."/>
        </authorList>
    </citation>
    <scope>NUCLEOTIDE SEQUENCE [LARGE SCALE GENOMIC DNA]</scope>
    <source>
        <strain evidence="3 4">DSM 17472</strain>
    </source>
</reference>
<protein>
    <submittedName>
        <fullName evidence="3">Permease</fullName>
    </submittedName>
</protein>
<reference evidence="2" key="3">
    <citation type="submission" date="2022-12" db="EMBL/GenBank/DDBJ databases">
        <authorList>
            <person name="Sun Q."/>
            <person name="Kim S."/>
        </authorList>
    </citation>
    <scope>NUCLEOTIDE SEQUENCE</scope>
    <source>
        <strain evidence="2">KCTC 12343</strain>
    </source>
</reference>
<keyword evidence="1" id="KW-0812">Transmembrane</keyword>
<dbReference type="InterPro" id="IPR036927">
    <property type="entry name" value="Cyt_c_oxase-like_su1_sf"/>
</dbReference>
<gene>
    <name evidence="3" type="ORF">EYF70_11955</name>
    <name evidence="2" type="ORF">GCM10007387_16750</name>
</gene>
<proteinExistence type="predicted"/>
<keyword evidence="1" id="KW-0472">Membrane</keyword>
<dbReference type="Proteomes" id="UP000292307">
    <property type="component" value="Chromosome"/>
</dbReference>
<feature type="transmembrane region" description="Helical" evidence="1">
    <location>
        <begin position="400"/>
        <end position="419"/>
    </location>
</feature>
<dbReference type="AlphaFoldDB" id="A0A411WXQ9"/>
<feature type="transmembrane region" description="Helical" evidence="1">
    <location>
        <begin position="195"/>
        <end position="218"/>
    </location>
</feature>
<keyword evidence="1" id="KW-1133">Transmembrane helix</keyword>
<keyword evidence="4" id="KW-1185">Reference proteome</keyword>
<feature type="transmembrane region" description="Helical" evidence="1">
    <location>
        <begin position="92"/>
        <end position="109"/>
    </location>
</feature>
<dbReference type="RefSeq" id="WP_131145605.1">
    <property type="nucleotide sequence ID" value="NZ_BMWV01000003.1"/>
</dbReference>
<feature type="transmembrane region" description="Helical" evidence="1">
    <location>
        <begin position="115"/>
        <end position="138"/>
    </location>
</feature>
<evidence type="ECO:0000313" key="2">
    <source>
        <dbReference type="EMBL" id="GGY35377.1"/>
    </source>
</evidence>